<dbReference type="Gramene" id="MELO3C031724.2.1">
    <property type="protein sequence ID" value="MELO3C031724.2.1"/>
    <property type="gene ID" value="MELO3C031724.2"/>
</dbReference>
<evidence type="ECO:0000313" key="1">
    <source>
        <dbReference type="EnsemblPlants" id="MELO3C031724.2.1"/>
    </source>
</evidence>
<organism evidence="1">
    <name type="scientific">Cucumis melo</name>
    <name type="common">Muskmelon</name>
    <dbReference type="NCBI Taxonomy" id="3656"/>
    <lineage>
        <taxon>Eukaryota</taxon>
        <taxon>Viridiplantae</taxon>
        <taxon>Streptophyta</taxon>
        <taxon>Embryophyta</taxon>
        <taxon>Tracheophyta</taxon>
        <taxon>Spermatophyta</taxon>
        <taxon>Magnoliopsida</taxon>
        <taxon>eudicotyledons</taxon>
        <taxon>Gunneridae</taxon>
        <taxon>Pentapetalae</taxon>
        <taxon>rosids</taxon>
        <taxon>fabids</taxon>
        <taxon>Cucurbitales</taxon>
        <taxon>Cucurbitaceae</taxon>
        <taxon>Benincaseae</taxon>
        <taxon>Cucumis</taxon>
    </lineage>
</organism>
<name>A0A9I9EC32_CUCME</name>
<accession>A0A9I9EC32</accession>
<sequence>MHGFLLTIPYGLILVGGGKFESPKFKYFSSILKFSGFLVHMKTSI</sequence>
<protein>
    <submittedName>
        <fullName evidence="1">Uncharacterized protein</fullName>
    </submittedName>
</protein>
<reference evidence="1" key="1">
    <citation type="submission" date="2023-03" db="UniProtKB">
        <authorList>
            <consortium name="EnsemblPlants"/>
        </authorList>
    </citation>
    <scope>IDENTIFICATION</scope>
</reference>
<proteinExistence type="predicted"/>
<dbReference type="AlphaFoldDB" id="A0A9I9EC32"/>
<dbReference type="EnsemblPlants" id="MELO3C031724.2.1">
    <property type="protein sequence ID" value="MELO3C031724.2.1"/>
    <property type="gene ID" value="MELO3C031724.2"/>
</dbReference>